<proteinExistence type="inferred from homology"/>
<keyword evidence="2" id="KW-0560">Oxidoreductase</keyword>
<keyword evidence="3" id="KW-0223">Dioxygenase</keyword>
<comment type="similarity">
    <text evidence="1">Belongs to the bacterial ring-hydroxylating dioxygenase beta subunit family.</text>
</comment>
<name>A0ABZ2FAF8_9MICO</name>
<dbReference type="RefSeq" id="WP_338537595.1">
    <property type="nucleotide sequence ID" value="NZ_CP104874.1"/>
</dbReference>
<dbReference type="PANTHER" id="PTHR41534">
    <property type="entry name" value="BLR3401 PROTEIN"/>
    <property type="match status" value="1"/>
</dbReference>
<evidence type="ECO:0000256" key="2">
    <source>
        <dbReference type="ARBA" id="ARBA00023002"/>
    </source>
</evidence>
<reference evidence="3 4" key="1">
    <citation type="submission" date="2022-09" db="EMBL/GenBank/DDBJ databases">
        <title>Complete genome sequence of Janibacter terrae strain COS04-44, PCL-degrading bacteria isolated from oil spilled coast.</title>
        <authorList>
            <person name="Park H."/>
            <person name="Kim J.Y."/>
            <person name="An S.H."/>
            <person name="Lee C.M."/>
            <person name="Weon H.-Y."/>
        </authorList>
    </citation>
    <scope>NUCLEOTIDE SEQUENCE [LARGE SCALE GENOMIC DNA]</scope>
    <source>
        <strain evidence="3 4">COS04-44</strain>
    </source>
</reference>
<dbReference type="Pfam" id="PF00866">
    <property type="entry name" value="Ring_hydroxyl_B"/>
    <property type="match status" value="1"/>
</dbReference>
<dbReference type="NCBIfam" id="NF007479">
    <property type="entry name" value="PRK10069.1"/>
    <property type="match status" value="1"/>
</dbReference>
<dbReference type="Proteomes" id="UP001381003">
    <property type="component" value="Chromosome"/>
</dbReference>
<dbReference type="PANTHER" id="PTHR41534:SF2">
    <property type="entry name" value="3-PHENYLPROPIONATE_CINNAMIC ACID DIOXYGENASE SUBUNIT BETA"/>
    <property type="match status" value="1"/>
</dbReference>
<organism evidence="3 4">
    <name type="scientific">Janibacter terrae</name>
    <dbReference type="NCBI Taxonomy" id="103817"/>
    <lineage>
        <taxon>Bacteria</taxon>
        <taxon>Bacillati</taxon>
        <taxon>Actinomycetota</taxon>
        <taxon>Actinomycetes</taxon>
        <taxon>Micrococcales</taxon>
        <taxon>Intrasporangiaceae</taxon>
        <taxon>Janibacter</taxon>
    </lineage>
</organism>
<protein>
    <submittedName>
        <fullName evidence="3">Aromatic-ring-hydroxylating dioxygenase subunit beta</fullName>
    </submittedName>
</protein>
<gene>
    <name evidence="3" type="ORF">N5P18_10275</name>
</gene>
<dbReference type="GO" id="GO:0051213">
    <property type="term" value="F:dioxygenase activity"/>
    <property type="evidence" value="ECO:0007669"/>
    <property type="project" value="UniProtKB-KW"/>
</dbReference>
<dbReference type="InterPro" id="IPR032710">
    <property type="entry name" value="NTF2-like_dom_sf"/>
</dbReference>
<sequence length="174" mass="19980">MTTRPLSITSPEHAAAVDFLMYEAELLDDLQERRWLVEMVSRDVVYQLPLRQTVERSRGNGVAEGMYHLNEDYGSLGSKVKRNETAYAWAEDPPSRVRHFVTNVRVRPGERDGDLDVRSNILIYRTRQDQTTPQLLAGERHDVLRDEGDGLRLLKRSTVLDLTVIGTHNLSIFF</sequence>
<dbReference type="CDD" id="cd00667">
    <property type="entry name" value="ring_hydroxylating_dioxygenases_beta"/>
    <property type="match status" value="1"/>
</dbReference>
<accession>A0ABZ2FAF8</accession>
<evidence type="ECO:0000313" key="3">
    <source>
        <dbReference type="EMBL" id="WWF04086.1"/>
    </source>
</evidence>
<dbReference type="EMBL" id="CP104874">
    <property type="protein sequence ID" value="WWF04086.1"/>
    <property type="molecule type" value="Genomic_DNA"/>
</dbReference>
<evidence type="ECO:0000256" key="1">
    <source>
        <dbReference type="ARBA" id="ARBA00009570"/>
    </source>
</evidence>
<evidence type="ECO:0000313" key="4">
    <source>
        <dbReference type="Proteomes" id="UP001381003"/>
    </source>
</evidence>
<dbReference type="InterPro" id="IPR000391">
    <property type="entry name" value="Rng_hydr_dOase-bsu"/>
</dbReference>
<keyword evidence="4" id="KW-1185">Reference proteome</keyword>
<dbReference type="Gene3D" id="3.10.450.50">
    <property type="match status" value="1"/>
</dbReference>
<dbReference type="SUPFAM" id="SSF54427">
    <property type="entry name" value="NTF2-like"/>
    <property type="match status" value="1"/>
</dbReference>